<dbReference type="SUPFAM" id="SSF50249">
    <property type="entry name" value="Nucleic acid-binding proteins"/>
    <property type="match status" value="1"/>
</dbReference>
<proteinExistence type="predicted"/>
<evidence type="ECO:0000313" key="1">
    <source>
        <dbReference type="EMBL" id="KEH34210.1"/>
    </source>
</evidence>
<dbReference type="HOGENOM" id="CLU_152808_1_0_1"/>
<reference evidence="2" key="3">
    <citation type="submission" date="2015-04" db="UniProtKB">
        <authorList>
            <consortium name="EnsemblPlants"/>
        </authorList>
    </citation>
    <scope>IDENTIFICATION</scope>
    <source>
        <strain evidence="2">cv. Jemalong A17</strain>
    </source>
</reference>
<organism evidence="2">
    <name type="scientific">Medicago truncatula</name>
    <name type="common">Barrel medic</name>
    <name type="synonym">Medicago tribuloides</name>
    <dbReference type="NCBI Taxonomy" id="3880"/>
    <lineage>
        <taxon>Eukaryota</taxon>
        <taxon>Viridiplantae</taxon>
        <taxon>Streptophyta</taxon>
        <taxon>Embryophyta</taxon>
        <taxon>Tracheophyta</taxon>
        <taxon>Spermatophyta</taxon>
        <taxon>Magnoliopsida</taxon>
        <taxon>eudicotyledons</taxon>
        <taxon>Gunneridae</taxon>
        <taxon>Pentapetalae</taxon>
        <taxon>rosids</taxon>
        <taxon>fabids</taxon>
        <taxon>Fabales</taxon>
        <taxon>Fabaceae</taxon>
        <taxon>Papilionoideae</taxon>
        <taxon>50 kb inversion clade</taxon>
        <taxon>NPAAA clade</taxon>
        <taxon>Hologalegina</taxon>
        <taxon>IRL clade</taxon>
        <taxon>Trifolieae</taxon>
        <taxon>Medicago</taxon>
    </lineage>
</organism>
<dbReference type="InterPro" id="IPR012340">
    <property type="entry name" value="NA-bd_OB-fold"/>
</dbReference>
<protein>
    <submittedName>
        <fullName evidence="1">DUF223 domain protein</fullName>
    </submittedName>
</protein>
<accession>G7ZYH0</accession>
<dbReference type="AlphaFoldDB" id="G7ZYH0"/>
<reference evidence="1 3" key="2">
    <citation type="journal article" date="2014" name="BMC Genomics">
        <title>An improved genome release (version Mt4.0) for the model legume Medicago truncatula.</title>
        <authorList>
            <person name="Tang H."/>
            <person name="Krishnakumar V."/>
            <person name="Bidwell S."/>
            <person name="Rosen B."/>
            <person name="Chan A."/>
            <person name="Zhou S."/>
            <person name="Gentzbittel L."/>
            <person name="Childs K.L."/>
            <person name="Yandell M."/>
            <person name="Gundlach H."/>
            <person name="Mayer K.F."/>
            <person name="Schwartz D.C."/>
            <person name="Town C.D."/>
        </authorList>
    </citation>
    <scope>GENOME REANNOTATION</scope>
    <source>
        <strain evidence="1">A17</strain>
        <strain evidence="2 3">cv. Jemalong A17</strain>
    </source>
</reference>
<dbReference type="Proteomes" id="UP000002051">
    <property type="component" value="Chromosome 3"/>
</dbReference>
<dbReference type="EnsemblPlants" id="KEH34210">
    <property type="protein sequence ID" value="KEH34210"/>
    <property type="gene ID" value="MTR_3g463070"/>
</dbReference>
<reference evidence="1 3" key="1">
    <citation type="journal article" date="2011" name="Nature">
        <title>The Medicago genome provides insight into the evolution of rhizobial symbioses.</title>
        <authorList>
            <person name="Young N.D."/>
            <person name="Debelle F."/>
            <person name="Oldroyd G.E."/>
            <person name="Geurts R."/>
            <person name="Cannon S.B."/>
            <person name="Udvardi M.K."/>
            <person name="Benedito V.A."/>
            <person name="Mayer K.F."/>
            <person name="Gouzy J."/>
            <person name="Schoof H."/>
            <person name="Van de Peer Y."/>
            <person name="Proost S."/>
            <person name="Cook D.R."/>
            <person name="Meyers B.C."/>
            <person name="Spannagl M."/>
            <person name="Cheung F."/>
            <person name="De Mita S."/>
            <person name="Krishnakumar V."/>
            <person name="Gundlach H."/>
            <person name="Zhou S."/>
            <person name="Mudge J."/>
            <person name="Bharti A.K."/>
            <person name="Murray J.D."/>
            <person name="Naoumkina M.A."/>
            <person name="Rosen B."/>
            <person name="Silverstein K.A."/>
            <person name="Tang H."/>
            <person name="Rombauts S."/>
            <person name="Zhao P.X."/>
            <person name="Zhou P."/>
            <person name="Barbe V."/>
            <person name="Bardou P."/>
            <person name="Bechner M."/>
            <person name="Bellec A."/>
            <person name="Berger A."/>
            <person name="Berges H."/>
            <person name="Bidwell S."/>
            <person name="Bisseling T."/>
            <person name="Choisne N."/>
            <person name="Couloux A."/>
            <person name="Denny R."/>
            <person name="Deshpande S."/>
            <person name="Dai X."/>
            <person name="Doyle J.J."/>
            <person name="Dudez A.M."/>
            <person name="Farmer A.D."/>
            <person name="Fouteau S."/>
            <person name="Franken C."/>
            <person name="Gibelin C."/>
            <person name="Gish J."/>
            <person name="Goldstein S."/>
            <person name="Gonzalez A.J."/>
            <person name="Green P.J."/>
            <person name="Hallab A."/>
            <person name="Hartog M."/>
            <person name="Hua A."/>
            <person name="Humphray S.J."/>
            <person name="Jeong D.H."/>
            <person name="Jing Y."/>
            <person name="Jocker A."/>
            <person name="Kenton S.M."/>
            <person name="Kim D.J."/>
            <person name="Klee K."/>
            <person name="Lai H."/>
            <person name="Lang C."/>
            <person name="Lin S."/>
            <person name="Macmil S.L."/>
            <person name="Magdelenat G."/>
            <person name="Matthews L."/>
            <person name="McCorrison J."/>
            <person name="Monaghan E.L."/>
            <person name="Mun J.H."/>
            <person name="Najar F.Z."/>
            <person name="Nicholson C."/>
            <person name="Noirot C."/>
            <person name="O'Bleness M."/>
            <person name="Paule C.R."/>
            <person name="Poulain J."/>
            <person name="Prion F."/>
            <person name="Qin B."/>
            <person name="Qu C."/>
            <person name="Retzel E.F."/>
            <person name="Riddle C."/>
            <person name="Sallet E."/>
            <person name="Samain S."/>
            <person name="Samson N."/>
            <person name="Sanders I."/>
            <person name="Saurat O."/>
            <person name="Scarpelli C."/>
            <person name="Schiex T."/>
            <person name="Segurens B."/>
            <person name="Severin A.J."/>
            <person name="Sherrier D.J."/>
            <person name="Shi R."/>
            <person name="Sims S."/>
            <person name="Singer S.R."/>
            <person name="Sinharoy S."/>
            <person name="Sterck L."/>
            <person name="Viollet A."/>
            <person name="Wang B.B."/>
            <person name="Wang K."/>
            <person name="Wang M."/>
            <person name="Wang X."/>
            <person name="Warfsmann J."/>
            <person name="Weissenbach J."/>
            <person name="White D.D."/>
            <person name="White J.D."/>
            <person name="Wiley G.B."/>
            <person name="Wincker P."/>
            <person name="Xing Y."/>
            <person name="Yang L."/>
            <person name="Yao Z."/>
            <person name="Ying F."/>
            <person name="Zhai J."/>
            <person name="Zhou L."/>
            <person name="Zuber A."/>
            <person name="Denarie J."/>
            <person name="Dixon R.A."/>
            <person name="May G.D."/>
            <person name="Schwartz D.C."/>
            <person name="Rogers J."/>
            <person name="Quetier F."/>
            <person name="Town C.D."/>
            <person name="Roe B.A."/>
        </authorList>
    </citation>
    <scope>NUCLEOTIDE SEQUENCE [LARGE SCALE GENOMIC DNA]</scope>
    <source>
        <strain evidence="1">A17</strain>
        <strain evidence="2 3">cv. Jemalong A17</strain>
    </source>
</reference>
<dbReference type="Gene3D" id="2.40.50.140">
    <property type="entry name" value="Nucleic acid-binding proteins"/>
    <property type="match status" value="1"/>
</dbReference>
<evidence type="ECO:0000313" key="2">
    <source>
        <dbReference type="EnsemblPlants" id="KEH34210"/>
    </source>
</evidence>
<dbReference type="EMBL" id="CM001219">
    <property type="protein sequence ID" value="KEH34210.1"/>
    <property type="molecule type" value="Genomic_DNA"/>
</dbReference>
<evidence type="ECO:0000313" key="3">
    <source>
        <dbReference type="Proteomes" id="UP000002051"/>
    </source>
</evidence>
<gene>
    <name evidence="1" type="ordered locus">MTR_3g463070</name>
</gene>
<sequence length="88" mass="10248">MPPKINIIYEISLINENWNIVIRVIRLCLLREVSRDNLPFSLDKILMDSTEDNVYSMSNFVVASNGGSYRTTKHEYKLNFLPIVNTQK</sequence>
<keyword evidence="3" id="KW-1185">Reference proteome</keyword>
<name>G7ZYH0_MEDTR</name>
<dbReference type="PaxDb" id="3880-AES84258"/>